<feature type="domain" description="FtsX extracellular" evidence="13">
    <location>
        <begin position="62"/>
        <end position="158"/>
    </location>
</feature>
<keyword evidence="4 10" id="KW-1003">Cell membrane</keyword>
<dbReference type="InterPro" id="IPR040690">
    <property type="entry name" value="FtsX_ECD"/>
</dbReference>
<keyword evidence="7 11" id="KW-1133">Transmembrane helix</keyword>
<accession>A0ABT8ELV6</accession>
<evidence type="ECO:0000256" key="7">
    <source>
        <dbReference type="ARBA" id="ARBA00022989"/>
    </source>
</evidence>
<evidence type="ECO:0000256" key="2">
    <source>
        <dbReference type="ARBA" id="ARBA00007379"/>
    </source>
</evidence>
<dbReference type="InterPro" id="IPR004513">
    <property type="entry name" value="FtsX"/>
</dbReference>
<comment type="subcellular location">
    <subcellularLocation>
        <location evidence="10">Cell inner membrane</location>
    </subcellularLocation>
    <subcellularLocation>
        <location evidence="1">Cell membrane</location>
        <topology evidence="1">Multi-pass membrane protein</topology>
    </subcellularLocation>
</comment>
<evidence type="ECO:0000256" key="9">
    <source>
        <dbReference type="ARBA" id="ARBA00023306"/>
    </source>
</evidence>
<evidence type="ECO:0000313" key="15">
    <source>
        <dbReference type="Proteomes" id="UP001168613"/>
    </source>
</evidence>
<feature type="transmembrane region" description="Helical" evidence="11">
    <location>
        <begin position="177"/>
        <end position="198"/>
    </location>
</feature>
<protein>
    <recommendedName>
        <fullName evidence="3 10">Cell division protein FtsX</fullName>
    </recommendedName>
</protein>
<evidence type="ECO:0000256" key="11">
    <source>
        <dbReference type="SAM" id="Phobius"/>
    </source>
</evidence>
<keyword evidence="9 10" id="KW-0131">Cell cycle</keyword>
<dbReference type="Gene3D" id="3.30.70.3040">
    <property type="match status" value="1"/>
</dbReference>
<evidence type="ECO:0000256" key="10">
    <source>
        <dbReference type="PIRNR" id="PIRNR003097"/>
    </source>
</evidence>
<proteinExistence type="inferred from homology"/>
<dbReference type="PANTHER" id="PTHR47755">
    <property type="entry name" value="CELL DIVISION PROTEIN FTSX"/>
    <property type="match status" value="1"/>
</dbReference>
<dbReference type="PIRSF" id="PIRSF003097">
    <property type="entry name" value="FtsX"/>
    <property type="match status" value="1"/>
</dbReference>
<evidence type="ECO:0000313" key="14">
    <source>
        <dbReference type="EMBL" id="MDN4122261.1"/>
    </source>
</evidence>
<keyword evidence="15" id="KW-1185">Reference proteome</keyword>
<feature type="transmembrane region" description="Helical" evidence="11">
    <location>
        <begin position="276"/>
        <end position="296"/>
    </location>
</feature>
<dbReference type="InterPro" id="IPR003838">
    <property type="entry name" value="ABC3_permease_C"/>
</dbReference>
<keyword evidence="6 11" id="KW-0812">Transmembrane</keyword>
<evidence type="ECO:0000256" key="5">
    <source>
        <dbReference type="ARBA" id="ARBA00022618"/>
    </source>
</evidence>
<evidence type="ECO:0000256" key="4">
    <source>
        <dbReference type="ARBA" id="ARBA00022475"/>
    </source>
</evidence>
<feature type="transmembrane region" description="Helical" evidence="11">
    <location>
        <begin position="226"/>
        <end position="249"/>
    </location>
</feature>
<keyword evidence="10" id="KW-0997">Cell inner membrane</keyword>
<dbReference type="Pfam" id="PF02687">
    <property type="entry name" value="FtsX"/>
    <property type="match status" value="1"/>
</dbReference>
<evidence type="ECO:0000256" key="8">
    <source>
        <dbReference type="ARBA" id="ARBA00023136"/>
    </source>
</evidence>
<dbReference type="Pfam" id="PF18075">
    <property type="entry name" value="FtsX_ECD"/>
    <property type="match status" value="1"/>
</dbReference>
<dbReference type="PANTHER" id="PTHR47755:SF1">
    <property type="entry name" value="CELL DIVISION PROTEIN FTSX"/>
    <property type="match status" value="1"/>
</dbReference>
<keyword evidence="5 10" id="KW-0132">Cell division</keyword>
<comment type="similarity">
    <text evidence="2 10">Belongs to the ABC-4 integral membrane protein family. FtsX subfamily.</text>
</comment>
<organism evidence="14 15">
    <name type="scientific">Alcaligenes endophyticus</name>
    <dbReference type="NCBI Taxonomy" id="1929088"/>
    <lineage>
        <taxon>Bacteria</taxon>
        <taxon>Pseudomonadati</taxon>
        <taxon>Pseudomonadota</taxon>
        <taxon>Betaproteobacteria</taxon>
        <taxon>Burkholderiales</taxon>
        <taxon>Alcaligenaceae</taxon>
        <taxon>Alcaligenes</taxon>
    </lineage>
</organism>
<keyword evidence="8 10" id="KW-0472">Membrane</keyword>
<evidence type="ECO:0000256" key="6">
    <source>
        <dbReference type="ARBA" id="ARBA00022692"/>
    </source>
</evidence>
<evidence type="ECO:0000256" key="1">
    <source>
        <dbReference type="ARBA" id="ARBA00004651"/>
    </source>
</evidence>
<dbReference type="Proteomes" id="UP001168613">
    <property type="component" value="Unassembled WGS sequence"/>
</dbReference>
<feature type="transmembrane region" description="Helical" evidence="11">
    <location>
        <begin position="27"/>
        <end position="47"/>
    </location>
</feature>
<sequence length="302" mass="32792">MKRWLRYHHYAFQVALRRLSVQPFSSVANLLVIALTLAIPILGGALLQSAQPVVREIPISPELTVFMQQNAELSAAQNTASQVQERFGELLAGVRTIERDQALAGLKNNPAWSEALAVLPDNPLPHAVVITLLDAPDLSARATTLATELQTWPQVDTVQLDSEWVQRLESILHFIEIGFWIVVAGVSIVVIATVFNTVRLQALSQREEIAVARLVGADEGFVRRPFLYLGALTGLAASALACTIAWLALIPLNQALDQLAASYGTQIVLHMPSSSMLLTGAIAVAILAATAARWSVTRHTQF</sequence>
<reference evidence="14" key="1">
    <citation type="submission" date="2021-11" db="EMBL/GenBank/DDBJ databases">
        <title>Draft genome sequence of Alcaligenes endophyticus type strain CCUG 75668T.</title>
        <authorList>
            <person name="Salva-Serra F."/>
            <person name="Duran R.E."/>
            <person name="Seeger M."/>
            <person name="Moore E.R.B."/>
            <person name="Jaen-Luchoro D."/>
        </authorList>
    </citation>
    <scope>NUCLEOTIDE SEQUENCE</scope>
    <source>
        <strain evidence="14">CCUG 75668</strain>
    </source>
</reference>
<evidence type="ECO:0000259" key="12">
    <source>
        <dbReference type="Pfam" id="PF02687"/>
    </source>
</evidence>
<comment type="function">
    <text evidence="10">Part of the ABC transporter FtsEX involved in cellular division.</text>
</comment>
<dbReference type="RefSeq" id="WP_266123512.1">
    <property type="nucleotide sequence ID" value="NZ_JAJHNU010000004.1"/>
</dbReference>
<gene>
    <name evidence="14" type="ORF">LMS43_13285</name>
</gene>
<feature type="domain" description="ABC3 transporter permease C-terminal" evidence="12">
    <location>
        <begin position="181"/>
        <end position="296"/>
    </location>
</feature>
<name>A0ABT8ELV6_9BURK</name>
<dbReference type="EMBL" id="JAJHNU010000004">
    <property type="protein sequence ID" value="MDN4122261.1"/>
    <property type="molecule type" value="Genomic_DNA"/>
</dbReference>
<comment type="caution">
    <text evidence="14">The sequence shown here is derived from an EMBL/GenBank/DDBJ whole genome shotgun (WGS) entry which is preliminary data.</text>
</comment>
<evidence type="ECO:0000256" key="3">
    <source>
        <dbReference type="ARBA" id="ARBA00021907"/>
    </source>
</evidence>
<evidence type="ECO:0000259" key="13">
    <source>
        <dbReference type="Pfam" id="PF18075"/>
    </source>
</evidence>